<name>A0A0W0ZG47_9GAMM</name>
<protein>
    <submittedName>
        <fullName evidence="3">Uncharacterized protein</fullName>
    </submittedName>
</protein>
<keyword evidence="2" id="KW-0472">Membrane</keyword>
<evidence type="ECO:0000256" key="1">
    <source>
        <dbReference type="SAM" id="MobiDB-lite"/>
    </source>
</evidence>
<comment type="caution">
    <text evidence="3">The sequence shown here is derived from an EMBL/GenBank/DDBJ whole genome shotgun (WGS) entry which is preliminary data.</text>
</comment>
<dbReference type="RefSeq" id="WP_058509839.1">
    <property type="nucleotide sequence ID" value="NZ_LNYY01000019.1"/>
</dbReference>
<dbReference type="Proteomes" id="UP000054926">
    <property type="component" value="Unassembled WGS sequence"/>
</dbReference>
<feature type="region of interest" description="Disordered" evidence="1">
    <location>
        <begin position="1"/>
        <end position="60"/>
    </location>
</feature>
<feature type="region of interest" description="Disordered" evidence="1">
    <location>
        <begin position="120"/>
        <end position="145"/>
    </location>
</feature>
<sequence length="172" mass="18796">MQSKDDSSKPTESSKKIKSILSKSTESTKKTKKSVSWNDTQSEGQIRPESLKIAPSASPTKKVLEQQIKELQRNGYSEIEATAIVGVPSTPSGQDIIHTDIYYTSRDKIAERRFFREQNKASARGGLVPAQDDVPTSPKDEDEVSPYSFFSPTTIGMAALAVAALGFAVLKK</sequence>
<keyword evidence="2" id="KW-0812">Transmembrane</keyword>
<proteinExistence type="predicted"/>
<dbReference type="EMBL" id="LNYY01000019">
    <property type="protein sequence ID" value="KTD67683.1"/>
    <property type="molecule type" value="Genomic_DNA"/>
</dbReference>
<dbReference type="PATRIC" id="fig|947033.5.peg.898"/>
<feature type="transmembrane region" description="Helical" evidence="2">
    <location>
        <begin position="149"/>
        <end position="170"/>
    </location>
</feature>
<evidence type="ECO:0000256" key="2">
    <source>
        <dbReference type="SAM" id="Phobius"/>
    </source>
</evidence>
<organism evidence="3 4">
    <name type="scientific">Legionella steelei</name>
    <dbReference type="NCBI Taxonomy" id="947033"/>
    <lineage>
        <taxon>Bacteria</taxon>
        <taxon>Pseudomonadati</taxon>
        <taxon>Pseudomonadota</taxon>
        <taxon>Gammaproteobacteria</taxon>
        <taxon>Legionellales</taxon>
        <taxon>Legionellaceae</taxon>
        <taxon>Legionella</taxon>
    </lineage>
</organism>
<gene>
    <name evidence="3" type="ORF">Lste_0841</name>
</gene>
<dbReference type="AlphaFoldDB" id="A0A0W0ZG47"/>
<reference evidence="3 4" key="1">
    <citation type="submission" date="2015-11" db="EMBL/GenBank/DDBJ databases">
        <title>Genomic analysis of 38 Legionella species identifies large and diverse effector repertoires.</title>
        <authorList>
            <person name="Burstein D."/>
            <person name="Amaro F."/>
            <person name="Zusman T."/>
            <person name="Lifshitz Z."/>
            <person name="Cohen O."/>
            <person name="Gilbert J.A."/>
            <person name="Pupko T."/>
            <person name="Shuman H.A."/>
            <person name="Segal G."/>
        </authorList>
    </citation>
    <scope>NUCLEOTIDE SEQUENCE [LARGE SCALE GENOMIC DNA]</scope>
    <source>
        <strain evidence="3 4">IMVS3376</strain>
    </source>
</reference>
<keyword evidence="4" id="KW-1185">Reference proteome</keyword>
<keyword evidence="2" id="KW-1133">Transmembrane helix</keyword>
<accession>A0A0W0ZG47</accession>
<feature type="compositionally biased region" description="Basic and acidic residues" evidence="1">
    <location>
        <begin position="1"/>
        <end position="15"/>
    </location>
</feature>
<evidence type="ECO:0000313" key="4">
    <source>
        <dbReference type="Proteomes" id="UP000054926"/>
    </source>
</evidence>
<evidence type="ECO:0000313" key="3">
    <source>
        <dbReference type="EMBL" id="KTD67683.1"/>
    </source>
</evidence>